<organism evidence="1 2">
    <name type="scientific">Catharanthus roseus</name>
    <name type="common">Madagascar periwinkle</name>
    <name type="synonym">Vinca rosea</name>
    <dbReference type="NCBI Taxonomy" id="4058"/>
    <lineage>
        <taxon>Eukaryota</taxon>
        <taxon>Viridiplantae</taxon>
        <taxon>Streptophyta</taxon>
        <taxon>Embryophyta</taxon>
        <taxon>Tracheophyta</taxon>
        <taxon>Spermatophyta</taxon>
        <taxon>Magnoliopsida</taxon>
        <taxon>eudicotyledons</taxon>
        <taxon>Gunneridae</taxon>
        <taxon>Pentapetalae</taxon>
        <taxon>asterids</taxon>
        <taxon>lamiids</taxon>
        <taxon>Gentianales</taxon>
        <taxon>Apocynaceae</taxon>
        <taxon>Rauvolfioideae</taxon>
        <taxon>Vinceae</taxon>
        <taxon>Catharanthinae</taxon>
        <taxon>Catharanthus</taxon>
    </lineage>
</organism>
<reference evidence="2" key="1">
    <citation type="journal article" date="2023" name="Nat. Plants">
        <title>Single-cell RNA sequencing provides a high-resolution roadmap for understanding the multicellular compartmentation of specialized metabolism.</title>
        <authorList>
            <person name="Sun S."/>
            <person name="Shen X."/>
            <person name="Li Y."/>
            <person name="Li Y."/>
            <person name="Wang S."/>
            <person name="Li R."/>
            <person name="Zhang H."/>
            <person name="Shen G."/>
            <person name="Guo B."/>
            <person name="Wei J."/>
            <person name="Xu J."/>
            <person name="St-Pierre B."/>
            <person name="Chen S."/>
            <person name="Sun C."/>
        </authorList>
    </citation>
    <scope>NUCLEOTIDE SEQUENCE [LARGE SCALE GENOMIC DNA]</scope>
</reference>
<comment type="caution">
    <text evidence="1">The sequence shown here is derived from an EMBL/GenBank/DDBJ whole genome shotgun (WGS) entry which is preliminary data.</text>
</comment>
<protein>
    <submittedName>
        <fullName evidence="1">Uncharacterized protein</fullName>
    </submittedName>
</protein>
<dbReference type="EMBL" id="CM044701">
    <property type="protein sequence ID" value="KAI5682745.1"/>
    <property type="molecule type" value="Genomic_DNA"/>
</dbReference>
<name>A0ACC0CCT4_CATRO</name>
<evidence type="ECO:0000313" key="1">
    <source>
        <dbReference type="EMBL" id="KAI5682745.1"/>
    </source>
</evidence>
<gene>
    <name evidence="1" type="ORF">M9H77_03973</name>
</gene>
<sequence>MEEKERLVESSIFIMLKESEHFESSKEKQSELEKSERVMENECFIEKQESEKEEQREKEIVVLEKSEDGMLAYEPIKTINFFSSNSYLSFQICFKEIKLFSLVFMENEYQFYFLNSRGTLLEKKQFIRVEDQGRSMEEDLGTILEDLSISLSLNPSFSFHEASSMHSSAKFDPSCYGFGMLDDTSFVDPNIVGLEISDALFDILHDEYLGKFIEEVDYAFPFLGAFMKNLDRIKLESFEEQGKVSKLFSICSISKDQSREQIVVFNQGLNGYFKSLSYRLSREEYRSNQYARSLPSLQLCCCGLVTTAGLGN</sequence>
<evidence type="ECO:0000313" key="2">
    <source>
        <dbReference type="Proteomes" id="UP001060085"/>
    </source>
</evidence>
<dbReference type="Proteomes" id="UP001060085">
    <property type="component" value="Linkage Group LG01"/>
</dbReference>
<accession>A0ACC0CCT4</accession>
<proteinExistence type="predicted"/>
<keyword evidence="2" id="KW-1185">Reference proteome</keyword>